<dbReference type="OrthoDB" id="6256226at2759"/>
<gene>
    <name evidence="13" type="ORF">OJAV_G00169690</name>
</gene>
<proteinExistence type="predicted"/>
<keyword evidence="3" id="KW-0547">Nucleotide-binding</keyword>
<dbReference type="GO" id="GO:0008053">
    <property type="term" value="P:mitochondrial fusion"/>
    <property type="evidence" value="ECO:0007669"/>
    <property type="project" value="InterPro"/>
</dbReference>
<evidence type="ECO:0000256" key="7">
    <source>
        <dbReference type="ARBA" id="ARBA00023054"/>
    </source>
</evidence>
<dbReference type="GO" id="GO:0051646">
    <property type="term" value="P:mitochondrion localization"/>
    <property type="evidence" value="ECO:0007669"/>
    <property type="project" value="TreeGrafter"/>
</dbReference>
<dbReference type="Gene3D" id="3.40.50.300">
    <property type="entry name" value="P-loop containing nucleotide triphosphate hydrolases"/>
    <property type="match status" value="1"/>
</dbReference>
<dbReference type="Pfam" id="PF04799">
    <property type="entry name" value="Fzo_mitofusin"/>
    <property type="match status" value="1"/>
</dbReference>
<dbReference type="Pfam" id="PF00350">
    <property type="entry name" value="Dynamin_N"/>
    <property type="match status" value="1"/>
</dbReference>
<keyword evidence="2" id="KW-0812">Transmembrane</keyword>
<dbReference type="PANTHER" id="PTHR10465:SF2">
    <property type="entry name" value="MITOFUSIN-1"/>
    <property type="match status" value="1"/>
</dbReference>
<evidence type="ECO:0000256" key="4">
    <source>
        <dbReference type="ARBA" id="ARBA00022787"/>
    </source>
</evidence>
<accession>A0A437CEN8</accession>
<dbReference type="EMBL" id="CM012453">
    <property type="protein sequence ID" value="RVE61330.1"/>
    <property type="molecule type" value="Genomic_DNA"/>
</dbReference>
<keyword evidence="10" id="KW-0472">Membrane</keyword>
<evidence type="ECO:0000256" key="2">
    <source>
        <dbReference type="ARBA" id="ARBA00022692"/>
    </source>
</evidence>
<dbReference type="InterPro" id="IPR030381">
    <property type="entry name" value="G_DYNAMIN_dom"/>
</dbReference>
<name>A0A437CEN8_ORYJA</name>
<keyword evidence="7 11" id="KW-0175">Coiled coil</keyword>
<evidence type="ECO:0000256" key="9">
    <source>
        <dbReference type="ARBA" id="ARBA00023134"/>
    </source>
</evidence>
<feature type="domain" description="Dynamin-type G" evidence="12">
    <location>
        <begin position="71"/>
        <end position="320"/>
    </location>
</feature>
<evidence type="ECO:0000259" key="12">
    <source>
        <dbReference type="PROSITE" id="PS51718"/>
    </source>
</evidence>
<sequence>MDVEDPSPLQRFGIAKRSITSIFDLLLDFVKDGSAFVDAALQSDDLVAIEEQSLEMQSCATKLSTIRDVLLRRHMKVAFFGRTSNGKSTVINAMLRDRVLPSGIGHTTNCFLSVEGTDGDEAYLTAEESEERRSISTVNQLAHALHMDPTLDSSCLVKVFWPKSRCALLRNDLVLMDSPGTDVTQELDSWIDKFCLDADVFVLVGNAESTLMNTEKLFFHKVSERISKPNIFILHNRWDASVTEPDYIQEVRKQHLDRCVSFLAEELGVVGPNEAPGRIFFISAKEVLSSRMQRAQGMPETGGALAEGFHDRLTEFQRFERTFEEFISHSAVRTKFEQHTVRAWQITEAIKAVMDAINIASADRKICCLEEREEQRDRLDFVRGQMNRLTDGIKERIQVLSDEVTAKVASALSDQIRLLPVLVEEFRADFKPTKETLVLYKAKLVQHLQDQLLASLAHRCSVGVLRDIKDAQRHMTDSVRPLLSSSVQDQLCVPYSSFELTYDLGLAALCADFQENINFQFSLGWTALVTRFIGAANARRALSGLDSRSQEGSVFKDEMMVSIATRLVSATSRASMTVLIIGGVVWRSVGWRVIALSLSLYGLLYLYERLTWTDASRERALKQQFVQHVAHSLGAVVPVTSSACSQQVYKELTSTFTRLSQRVNLSEAELEGSIRQLTSTIQRLESIQRKSKAFRNRATELEAQLDAFSVQYLQTD</sequence>
<keyword evidence="4" id="KW-1000">Mitochondrion outer membrane</keyword>
<dbReference type="GO" id="GO:0005741">
    <property type="term" value="C:mitochondrial outer membrane"/>
    <property type="evidence" value="ECO:0007669"/>
    <property type="project" value="UniProtKB-SubCell"/>
</dbReference>
<dbReference type="GO" id="GO:0005525">
    <property type="term" value="F:GTP binding"/>
    <property type="evidence" value="ECO:0007669"/>
    <property type="project" value="UniProtKB-KW"/>
</dbReference>
<evidence type="ECO:0000256" key="3">
    <source>
        <dbReference type="ARBA" id="ARBA00022741"/>
    </source>
</evidence>
<evidence type="ECO:0000256" key="1">
    <source>
        <dbReference type="ARBA" id="ARBA00004374"/>
    </source>
</evidence>
<keyword evidence="6" id="KW-1133">Transmembrane helix</keyword>
<keyword evidence="14" id="KW-1185">Reference proteome</keyword>
<evidence type="ECO:0000256" key="5">
    <source>
        <dbReference type="ARBA" id="ARBA00022801"/>
    </source>
</evidence>
<dbReference type="GO" id="GO:0003924">
    <property type="term" value="F:GTPase activity"/>
    <property type="evidence" value="ECO:0007669"/>
    <property type="project" value="InterPro"/>
</dbReference>
<evidence type="ECO:0000256" key="10">
    <source>
        <dbReference type="ARBA" id="ARBA00023136"/>
    </source>
</evidence>
<keyword evidence="8" id="KW-0496">Mitochondrion</keyword>
<dbReference type="AlphaFoldDB" id="A0A437CEN8"/>
<organism evidence="13 14">
    <name type="scientific">Oryzias javanicus</name>
    <name type="common">Javanese ricefish</name>
    <name type="synonym">Aplocheilus javanicus</name>
    <dbReference type="NCBI Taxonomy" id="123683"/>
    <lineage>
        <taxon>Eukaryota</taxon>
        <taxon>Metazoa</taxon>
        <taxon>Chordata</taxon>
        <taxon>Craniata</taxon>
        <taxon>Vertebrata</taxon>
        <taxon>Euteleostomi</taxon>
        <taxon>Actinopterygii</taxon>
        <taxon>Neopterygii</taxon>
        <taxon>Teleostei</taxon>
        <taxon>Neoteleostei</taxon>
        <taxon>Acanthomorphata</taxon>
        <taxon>Ovalentaria</taxon>
        <taxon>Atherinomorphae</taxon>
        <taxon>Beloniformes</taxon>
        <taxon>Adrianichthyidae</taxon>
        <taxon>Oryziinae</taxon>
        <taxon>Oryzias</taxon>
    </lineage>
</organism>
<reference evidence="13 14" key="1">
    <citation type="submission" date="2018-11" db="EMBL/GenBank/DDBJ databases">
        <authorList>
            <person name="Lopez-Roques C."/>
            <person name="Donnadieu C."/>
            <person name="Bouchez O."/>
            <person name="Klopp C."/>
            <person name="Cabau C."/>
            <person name="Zahm M."/>
        </authorList>
    </citation>
    <scope>NUCLEOTIDE SEQUENCE [LARGE SCALE GENOMIC DNA]</scope>
    <source>
        <strain evidence="13">RS831</strain>
        <tissue evidence="13">Whole body</tissue>
    </source>
</reference>
<evidence type="ECO:0000256" key="8">
    <source>
        <dbReference type="ARBA" id="ARBA00023128"/>
    </source>
</evidence>
<dbReference type="Gene3D" id="1.20.5.110">
    <property type="match status" value="1"/>
</dbReference>
<dbReference type="SUPFAM" id="SSF52540">
    <property type="entry name" value="P-loop containing nucleoside triphosphate hydrolases"/>
    <property type="match status" value="1"/>
</dbReference>
<dbReference type="PROSITE" id="PS51718">
    <property type="entry name" value="G_DYNAMIN_2"/>
    <property type="match status" value="1"/>
</dbReference>
<evidence type="ECO:0000256" key="11">
    <source>
        <dbReference type="SAM" id="Coils"/>
    </source>
</evidence>
<dbReference type="PANTHER" id="PTHR10465">
    <property type="entry name" value="TRANSMEMBRANE GTPASE FZO1"/>
    <property type="match status" value="1"/>
</dbReference>
<keyword evidence="5" id="KW-0378">Hydrolase</keyword>
<dbReference type="InterPro" id="IPR006884">
    <property type="entry name" value="Fzo/mitofusin_HR2"/>
</dbReference>
<dbReference type="SUPFAM" id="SSF111479">
    <property type="entry name" value="Fzo-like conserved region"/>
    <property type="match status" value="1"/>
</dbReference>
<dbReference type="InterPro" id="IPR045063">
    <property type="entry name" value="Dynamin_N"/>
</dbReference>
<evidence type="ECO:0000313" key="13">
    <source>
        <dbReference type="EMBL" id="RVE61330.1"/>
    </source>
</evidence>
<evidence type="ECO:0000313" key="14">
    <source>
        <dbReference type="Proteomes" id="UP000283210"/>
    </source>
</evidence>
<dbReference type="InterPro" id="IPR027094">
    <property type="entry name" value="Mitofusin_fam"/>
</dbReference>
<comment type="subcellular location">
    <subcellularLocation>
        <location evidence="1">Mitochondrion outer membrane</location>
        <topology evidence="1">Multi-pass membrane protein</topology>
    </subcellularLocation>
</comment>
<dbReference type="Proteomes" id="UP000283210">
    <property type="component" value="Chromosome 17"/>
</dbReference>
<feature type="coiled-coil region" evidence="11">
    <location>
        <begin position="667"/>
        <end position="704"/>
    </location>
</feature>
<dbReference type="FunFam" id="3.40.50.300:FF:000214">
    <property type="entry name" value="Mitofusin 2"/>
    <property type="match status" value="1"/>
</dbReference>
<protein>
    <recommendedName>
        <fullName evidence="12">Dynamin-type G domain-containing protein</fullName>
    </recommendedName>
</protein>
<dbReference type="CDD" id="cd09912">
    <property type="entry name" value="DLP_2"/>
    <property type="match status" value="1"/>
</dbReference>
<reference evidence="13 14" key="2">
    <citation type="submission" date="2019-01" db="EMBL/GenBank/DDBJ databases">
        <title>A chromosome length genome reference of the Java medaka (oryzias javanicus).</title>
        <authorList>
            <person name="Herpin A."/>
            <person name="Takehana Y."/>
            <person name="Naruse K."/>
            <person name="Ansai S."/>
            <person name="Kawaguchi M."/>
        </authorList>
    </citation>
    <scope>NUCLEOTIDE SEQUENCE [LARGE SCALE GENOMIC DNA]</scope>
    <source>
        <strain evidence="13">RS831</strain>
        <tissue evidence="13">Whole body</tissue>
    </source>
</reference>
<dbReference type="InterPro" id="IPR027417">
    <property type="entry name" value="P-loop_NTPase"/>
</dbReference>
<keyword evidence="9" id="KW-0342">GTP-binding</keyword>
<evidence type="ECO:0000256" key="6">
    <source>
        <dbReference type="ARBA" id="ARBA00022989"/>
    </source>
</evidence>